<dbReference type="RefSeq" id="WP_263370794.1">
    <property type="nucleotide sequence ID" value="NZ_JAGSYD010000002.1"/>
</dbReference>
<proteinExistence type="inferred from homology"/>
<keyword evidence="4" id="KW-1005">Bacterial flagellum biogenesis</keyword>
<evidence type="ECO:0000256" key="3">
    <source>
        <dbReference type="ARBA" id="ARBA00022490"/>
    </source>
</evidence>
<dbReference type="Gene3D" id="1.20.120.340">
    <property type="entry name" value="Flagellar protein FliS"/>
    <property type="match status" value="1"/>
</dbReference>
<evidence type="ECO:0000256" key="4">
    <source>
        <dbReference type="ARBA" id="ARBA00022795"/>
    </source>
</evidence>
<evidence type="ECO:0000256" key="5">
    <source>
        <dbReference type="ARBA" id="ARBA00023186"/>
    </source>
</evidence>
<sequence length="165" mass="18577">MMDEQQLMDSYREQTLSGATGIELVIALYDGAIRFLYRAVMAVEEEDARGRRIAVKKALDILMYLQARLRPDVGGKTAQALGDFYAAMFQLTLEASHRASAEELQEIILCIRNVRDAWMVVARDPEANKILPRELRTREEKFTAVPTHAVAQEFAAESTSRGWAA</sequence>
<comment type="similarity">
    <text evidence="2">Belongs to the FliS family.</text>
</comment>
<keyword evidence="6" id="KW-0969">Cilium</keyword>
<evidence type="ECO:0000256" key="1">
    <source>
        <dbReference type="ARBA" id="ARBA00004514"/>
    </source>
</evidence>
<accession>A0ABW1ZDX7</accession>
<keyword evidence="6" id="KW-0282">Flagellum</keyword>
<dbReference type="Proteomes" id="UP001596391">
    <property type="component" value="Unassembled WGS sequence"/>
</dbReference>
<protein>
    <submittedName>
        <fullName evidence="6">Flagellar export chaperone FliS</fullName>
    </submittedName>
</protein>
<reference evidence="7" key="1">
    <citation type="journal article" date="2019" name="Int. J. Syst. Evol. Microbiol.">
        <title>The Global Catalogue of Microorganisms (GCM) 10K type strain sequencing project: providing services to taxonomists for standard genome sequencing and annotation.</title>
        <authorList>
            <consortium name="The Broad Institute Genomics Platform"/>
            <consortium name="The Broad Institute Genome Sequencing Center for Infectious Disease"/>
            <person name="Wu L."/>
            <person name="Ma J."/>
        </authorList>
    </citation>
    <scope>NUCLEOTIDE SEQUENCE [LARGE SCALE GENOMIC DNA]</scope>
    <source>
        <strain evidence="7">CGMCC 1.16026</strain>
    </source>
</reference>
<comment type="caution">
    <text evidence="6">The sequence shown here is derived from an EMBL/GenBank/DDBJ whole genome shotgun (WGS) entry which is preliminary data.</text>
</comment>
<evidence type="ECO:0000313" key="7">
    <source>
        <dbReference type="Proteomes" id="UP001596391"/>
    </source>
</evidence>
<keyword evidence="6" id="KW-0966">Cell projection</keyword>
<dbReference type="InterPro" id="IPR003713">
    <property type="entry name" value="FliS"/>
</dbReference>
<dbReference type="CDD" id="cd16098">
    <property type="entry name" value="FliS"/>
    <property type="match status" value="1"/>
</dbReference>
<comment type="subcellular location">
    <subcellularLocation>
        <location evidence="1">Cytoplasm</location>
        <location evidence="1">Cytosol</location>
    </subcellularLocation>
</comment>
<name>A0ABW1ZDX7_9BACT</name>
<keyword evidence="5" id="KW-0143">Chaperone</keyword>
<dbReference type="EMBL" id="JBHSWI010000001">
    <property type="protein sequence ID" value="MFC6647299.1"/>
    <property type="molecule type" value="Genomic_DNA"/>
</dbReference>
<organism evidence="6 7">
    <name type="scientific">Granulicella cerasi</name>
    <dbReference type="NCBI Taxonomy" id="741063"/>
    <lineage>
        <taxon>Bacteria</taxon>
        <taxon>Pseudomonadati</taxon>
        <taxon>Acidobacteriota</taxon>
        <taxon>Terriglobia</taxon>
        <taxon>Terriglobales</taxon>
        <taxon>Acidobacteriaceae</taxon>
        <taxon>Granulicella</taxon>
    </lineage>
</organism>
<evidence type="ECO:0000256" key="2">
    <source>
        <dbReference type="ARBA" id="ARBA00008787"/>
    </source>
</evidence>
<keyword evidence="3" id="KW-0963">Cytoplasm</keyword>
<evidence type="ECO:0000313" key="6">
    <source>
        <dbReference type="EMBL" id="MFC6647299.1"/>
    </source>
</evidence>
<dbReference type="PANTHER" id="PTHR34773">
    <property type="entry name" value="FLAGELLAR SECRETION CHAPERONE FLIS"/>
    <property type="match status" value="1"/>
</dbReference>
<dbReference type="Pfam" id="PF02561">
    <property type="entry name" value="FliS"/>
    <property type="match status" value="1"/>
</dbReference>
<gene>
    <name evidence="6" type="primary">fliS</name>
    <name evidence="6" type="ORF">ACFQBQ_17325</name>
</gene>
<dbReference type="PANTHER" id="PTHR34773:SF1">
    <property type="entry name" value="FLAGELLAR SECRETION CHAPERONE FLIS"/>
    <property type="match status" value="1"/>
</dbReference>
<dbReference type="NCBIfam" id="TIGR00208">
    <property type="entry name" value="fliS"/>
    <property type="match status" value="1"/>
</dbReference>
<keyword evidence="7" id="KW-1185">Reference proteome</keyword>
<dbReference type="SUPFAM" id="SSF101116">
    <property type="entry name" value="Flagellar export chaperone FliS"/>
    <property type="match status" value="1"/>
</dbReference>
<dbReference type="InterPro" id="IPR036584">
    <property type="entry name" value="FliS_sf"/>
</dbReference>